<feature type="binding site" evidence="7">
    <location>
        <position position="385"/>
    </location>
    <ligand>
        <name>phosphoenolpyruvate</name>
        <dbReference type="ChEBI" id="CHEBI:58702"/>
    </ligand>
</feature>
<dbReference type="InterPro" id="IPR013792">
    <property type="entry name" value="RNA3'P_cycl/enolpyr_Trfase_a/b"/>
</dbReference>
<dbReference type="GO" id="GO:0005737">
    <property type="term" value="C:cytoplasm"/>
    <property type="evidence" value="ECO:0007669"/>
    <property type="project" value="UniProtKB-SubCell"/>
</dbReference>
<evidence type="ECO:0000313" key="9">
    <source>
        <dbReference type="EMBL" id="EFF69404.1"/>
    </source>
</evidence>
<dbReference type="HAMAP" id="MF_00210">
    <property type="entry name" value="EPSP_synth"/>
    <property type="match status" value="1"/>
</dbReference>
<dbReference type="RefSeq" id="WP_005601542.1">
    <property type="nucleotide sequence ID" value="NZ_GG663520.1"/>
</dbReference>
<feature type="binding site" evidence="7">
    <location>
        <position position="96"/>
    </location>
    <ligand>
        <name>phosphoenolpyruvate</name>
        <dbReference type="ChEBI" id="CHEBI:58702"/>
    </ligand>
</feature>
<feature type="binding site" evidence="7">
    <location>
        <position position="171"/>
    </location>
    <ligand>
        <name>3-phosphoshikimate</name>
        <dbReference type="ChEBI" id="CHEBI:145989"/>
    </ligand>
</feature>
<evidence type="ECO:0000256" key="6">
    <source>
        <dbReference type="ARBA" id="ARBA00044633"/>
    </source>
</evidence>
<dbReference type="CDD" id="cd01556">
    <property type="entry name" value="EPSP_synthase"/>
    <property type="match status" value="1"/>
</dbReference>
<dbReference type="GO" id="GO:0008652">
    <property type="term" value="P:amino acid biosynthetic process"/>
    <property type="evidence" value="ECO:0007669"/>
    <property type="project" value="UniProtKB-KW"/>
</dbReference>
<comment type="function">
    <text evidence="7">Catalyzes the transfer of the enolpyruvyl moiety of phosphoenolpyruvate (PEP) to the 5-hydroxyl of shikimate-3-phosphate (S3P) to produce enolpyruvyl shikimate-3-phosphate and inorganic phosphate.</text>
</comment>
<name>D4RXP2_9FIRM</name>
<dbReference type="Proteomes" id="UP000006238">
    <property type="component" value="Unassembled WGS sequence"/>
</dbReference>
<dbReference type="NCBIfam" id="TIGR01356">
    <property type="entry name" value="aroA"/>
    <property type="match status" value="1"/>
</dbReference>
<feature type="binding site" evidence="7">
    <location>
        <position position="313"/>
    </location>
    <ligand>
        <name>3-phosphoshikimate</name>
        <dbReference type="ChEBI" id="CHEBI:145989"/>
    </ligand>
</feature>
<dbReference type="EMBL" id="ABWN01000019">
    <property type="protein sequence ID" value="EFF69404.1"/>
    <property type="molecule type" value="Genomic_DNA"/>
</dbReference>
<feature type="domain" description="Enolpyruvate transferase" evidence="8">
    <location>
        <begin position="10"/>
        <end position="419"/>
    </location>
</feature>
<comment type="caution">
    <text evidence="9">The sequence shown here is derived from an EMBL/GenBank/DDBJ whole genome shotgun (WGS) entry which is preliminary data.</text>
</comment>
<feature type="binding site" evidence="7">
    <location>
        <position position="198"/>
    </location>
    <ligand>
        <name>3-phosphoshikimate</name>
        <dbReference type="ChEBI" id="CHEBI:145989"/>
    </ligand>
</feature>
<comment type="subcellular location">
    <subcellularLocation>
        <location evidence="7">Cytoplasm</location>
    </subcellularLocation>
</comment>
<comment type="similarity">
    <text evidence="2 7">Belongs to the EPSP synthase family.</text>
</comment>
<evidence type="ECO:0000256" key="7">
    <source>
        <dbReference type="HAMAP-Rule" id="MF_00210"/>
    </source>
</evidence>
<proteinExistence type="inferred from homology"/>
<evidence type="ECO:0000256" key="5">
    <source>
        <dbReference type="ARBA" id="ARBA00023141"/>
    </source>
</evidence>
<feature type="binding site" evidence="7">
    <location>
        <position position="410"/>
    </location>
    <ligand>
        <name>phosphoenolpyruvate</name>
        <dbReference type="ChEBI" id="CHEBI:58702"/>
    </ligand>
</feature>
<keyword evidence="3 7" id="KW-0028">Amino-acid biosynthesis</keyword>
<keyword evidence="10" id="KW-1185">Reference proteome</keyword>
<dbReference type="SUPFAM" id="SSF55205">
    <property type="entry name" value="EPT/RTPC-like"/>
    <property type="match status" value="1"/>
</dbReference>
<reference evidence="9 10" key="1">
    <citation type="submission" date="2010-02" db="EMBL/GenBank/DDBJ databases">
        <authorList>
            <person name="Weinstock G."/>
            <person name="Sodergren E."/>
            <person name="Clifton S."/>
            <person name="Fulton L."/>
            <person name="Fulton B."/>
            <person name="Courtney L."/>
            <person name="Fronick C."/>
            <person name="Harrison M."/>
            <person name="Strong C."/>
            <person name="Farmer C."/>
            <person name="Delahaunty K."/>
            <person name="Markovic C."/>
            <person name="Hall O."/>
            <person name="Minx P."/>
            <person name="Tomlinson C."/>
            <person name="Mitreva M."/>
            <person name="Nelson J."/>
            <person name="Hou S."/>
            <person name="Wollam A."/>
            <person name="Pepin K.H."/>
            <person name="Johnson M."/>
            <person name="Bhonagiri V."/>
            <person name="Zhang X."/>
            <person name="Suruliraj S."/>
            <person name="Warren W."/>
            <person name="Chinwalla A."/>
            <person name="Mardis E.R."/>
            <person name="Wilson R.K."/>
        </authorList>
    </citation>
    <scope>NUCLEOTIDE SEQUENCE [LARGE SCALE GENOMIC DNA]</scope>
    <source>
        <strain evidence="9 10">DSM 2876</strain>
    </source>
</reference>
<dbReference type="PIRSF" id="PIRSF000505">
    <property type="entry name" value="EPSPS"/>
    <property type="match status" value="1"/>
</dbReference>
<keyword evidence="7" id="KW-0963">Cytoplasm</keyword>
<dbReference type="GO" id="GO:0003866">
    <property type="term" value="F:3-phosphoshikimate 1-carboxyvinyltransferase activity"/>
    <property type="evidence" value="ECO:0007669"/>
    <property type="project" value="UniProtKB-UniRule"/>
</dbReference>
<dbReference type="EC" id="2.5.1.19" evidence="7"/>
<feature type="binding site" evidence="7">
    <location>
        <position position="24"/>
    </location>
    <ligand>
        <name>3-phosphoshikimate</name>
        <dbReference type="ChEBI" id="CHEBI:145989"/>
    </ligand>
</feature>
<evidence type="ECO:0000313" key="10">
    <source>
        <dbReference type="Proteomes" id="UP000006238"/>
    </source>
</evidence>
<evidence type="ECO:0000256" key="4">
    <source>
        <dbReference type="ARBA" id="ARBA00022679"/>
    </source>
</evidence>
<evidence type="ECO:0000256" key="1">
    <source>
        <dbReference type="ARBA" id="ARBA00004811"/>
    </source>
</evidence>
<feature type="binding site" evidence="7">
    <location>
        <position position="172"/>
    </location>
    <ligand>
        <name>3-phosphoshikimate</name>
        <dbReference type="ChEBI" id="CHEBI:145989"/>
    </ligand>
</feature>
<dbReference type="GO" id="GO:0009423">
    <property type="term" value="P:chorismate biosynthetic process"/>
    <property type="evidence" value="ECO:0007669"/>
    <property type="project" value="UniProtKB-UniRule"/>
</dbReference>
<dbReference type="InterPro" id="IPR006264">
    <property type="entry name" value="EPSP_synthase"/>
</dbReference>
<dbReference type="Gene3D" id="3.65.10.10">
    <property type="entry name" value="Enolpyruvate transferase domain"/>
    <property type="match status" value="2"/>
</dbReference>
<feature type="binding site" evidence="7">
    <location>
        <position position="28"/>
    </location>
    <ligand>
        <name>3-phosphoshikimate</name>
        <dbReference type="ChEBI" id="CHEBI:145989"/>
    </ligand>
</feature>
<gene>
    <name evidence="7 9" type="primary">aroA</name>
    <name evidence="9" type="ORF">BUTYVIB_00593</name>
</gene>
<dbReference type="PANTHER" id="PTHR21090:SF5">
    <property type="entry name" value="PENTAFUNCTIONAL AROM POLYPEPTIDE"/>
    <property type="match status" value="1"/>
</dbReference>
<accession>D4RXP2</accession>
<feature type="binding site" evidence="7">
    <location>
        <position position="170"/>
    </location>
    <ligand>
        <name>3-phosphoshikimate</name>
        <dbReference type="ChEBI" id="CHEBI:145989"/>
    </ligand>
</feature>
<dbReference type="UniPathway" id="UPA00053">
    <property type="reaction ID" value="UER00089"/>
</dbReference>
<dbReference type="PANTHER" id="PTHR21090">
    <property type="entry name" value="AROM/DEHYDROQUINATE SYNTHASE"/>
    <property type="match status" value="1"/>
</dbReference>
<protein>
    <recommendedName>
        <fullName evidence="7">3-phosphoshikimate 1-carboxyvinyltransferase</fullName>
        <ecNumber evidence="7">2.5.1.19</ecNumber>
    </recommendedName>
    <alternativeName>
        <fullName evidence="7">5-enolpyruvylshikimate-3-phosphate synthase</fullName>
        <shortName evidence="7">EPSP synthase</shortName>
        <shortName evidence="7">EPSPS</shortName>
    </alternativeName>
</protein>
<sequence>MEKYFVPKIDTPLKGVVTVPGSKSMTNRALLLATLSEEESVLRGVLFSDDSRHFLACLQSLGFLLEIDENEKVVKIKGTGGRIPYKTGTIDVGSAGTAARFLTAMLALSDGEYTVMCSEQMEKRPMAELFNVLTEMGARFEYLKNEGHLPAKVIGNGGVCKDITMDISRSTQFLSAMLMVTPVTRSGIRIRITSEKKTGAYIEITMDMLREFGINVTFDGEEYIVDGNQKAVIGDYYIEPDVSAACYFYAMAAVTGGKITVRNVFESSVQGDMKFLNVLAEMGCEVTETKDGITVSRTGGLKGIDVNMNNFSDQALTLAAIAPFADGDTVIRNVGHIRGQECDRMAAIINELTKCGVACHISGDDIFISSGAAHGAEIETYDDHRVAMAFTVTGLVTGGMIIDNPMCCRKTFENYYEVLEKLIEENNDGKR</sequence>
<comment type="subunit">
    <text evidence="7">Monomer.</text>
</comment>
<comment type="pathway">
    <text evidence="1 7">Metabolic intermediate biosynthesis; chorismate biosynthesis; chorismate from D-erythrose 4-phosphate and phosphoenolpyruvate: step 6/7.</text>
</comment>
<evidence type="ECO:0000256" key="3">
    <source>
        <dbReference type="ARBA" id="ARBA00022605"/>
    </source>
</evidence>
<feature type="binding site" evidence="7">
    <location>
        <position position="340"/>
    </location>
    <ligand>
        <name>3-phosphoshikimate</name>
        <dbReference type="ChEBI" id="CHEBI:145989"/>
    </ligand>
</feature>
<dbReference type="eggNOG" id="COG0128">
    <property type="taxonomic scope" value="Bacteria"/>
</dbReference>
<dbReference type="InterPro" id="IPR001986">
    <property type="entry name" value="Enolpyruvate_Tfrase_dom"/>
</dbReference>
<feature type="binding site" evidence="7">
    <location>
        <position position="172"/>
    </location>
    <ligand>
        <name>phosphoenolpyruvate</name>
        <dbReference type="ChEBI" id="CHEBI:58702"/>
    </ligand>
</feature>
<dbReference type="Pfam" id="PF00275">
    <property type="entry name" value="EPSP_synthase"/>
    <property type="match status" value="1"/>
</dbReference>
<dbReference type="STRING" id="45851.BHV86_03085"/>
<dbReference type="AlphaFoldDB" id="D4RXP2"/>
<comment type="catalytic activity">
    <reaction evidence="6">
        <text>3-phosphoshikimate + phosphoenolpyruvate = 5-O-(1-carboxyvinyl)-3-phosphoshikimate + phosphate</text>
        <dbReference type="Rhea" id="RHEA:21256"/>
        <dbReference type="ChEBI" id="CHEBI:43474"/>
        <dbReference type="ChEBI" id="CHEBI:57701"/>
        <dbReference type="ChEBI" id="CHEBI:58702"/>
        <dbReference type="ChEBI" id="CHEBI:145989"/>
        <dbReference type="EC" id="2.5.1.19"/>
    </reaction>
    <physiologicalReaction direction="left-to-right" evidence="6">
        <dbReference type="Rhea" id="RHEA:21257"/>
    </physiologicalReaction>
</comment>
<keyword evidence="4 7" id="KW-0808">Transferase</keyword>
<evidence type="ECO:0000256" key="2">
    <source>
        <dbReference type="ARBA" id="ARBA00009948"/>
    </source>
</evidence>
<dbReference type="HOGENOM" id="CLU_024321_0_0_9"/>
<dbReference type="InterPro" id="IPR036968">
    <property type="entry name" value="Enolpyruvate_Tfrase_sf"/>
</dbReference>
<dbReference type="GeneID" id="98919389"/>
<feature type="binding site" evidence="7">
    <location>
        <position position="124"/>
    </location>
    <ligand>
        <name>phosphoenolpyruvate</name>
        <dbReference type="ChEBI" id="CHEBI:58702"/>
    </ligand>
</feature>
<evidence type="ECO:0000259" key="8">
    <source>
        <dbReference type="Pfam" id="PF00275"/>
    </source>
</evidence>
<feature type="active site" description="Proton acceptor" evidence="7">
    <location>
        <position position="313"/>
    </location>
</feature>
<dbReference type="GO" id="GO:0009073">
    <property type="term" value="P:aromatic amino acid family biosynthetic process"/>
    <property type="evidence" value="ECO:0007669"/>
    <property type="project" value="UniProtKB-KW"/>
</dbReference>
<feature type="binding site" evidence="7">
    <location>
        <position position="23"/>
    </location>
    <ligand>
        <name>phosphoenolpyruvate</name>
        <dbReference type="ChEBI" id="CHEBI:58702"/>
    </ligand>
</feature>
<feature type="binding site" evidence="7">
    <location>
        <position position="23"/>
    </location>
    <ligand>
        <name>3-phosphoshikimate</name>
        <dbReference type="ChEBI" id="CHEBI:145989"/>
    </ligand>
</feature>
<keyword evidence="5 7" id="KW-0057">Aromatic amino acid biosynthesis</keyword>
<comment type="caution">
    <text evidence="7">Lacks conserved residue(s) required for the propagation of feature annotation.</text>
</comment>
<organism evidence="9 10">
    <name type="scientific">Eshraghiella crossota DSM 2876</name>
    <dbReference type="NCBI Taxonomy" id="511680"/>
    <lineage>
        <taxon>Bacteria</taxon>
        <taxon>Bacillati</taxon>
        <taxon>Bacillota</taxon>
        <taxon>Clostridia</taxon>
        <taxon>Lachnospirales</taxon>
        <taxon>Lachnospiraceae</taxon>
        <taxon>Eshraghiella</taxon>
    </lineage>
</organism>
<feature type="binding site" evidence="7">
    <location>
        <position position="344"/>
    </location>
    <ligand>
        <name>phosphoenolpyruvate</name>
        <dbReference type="ChEBI" id="CHEBI:58702"/>
    </ligand>
</feature>